<reference evidence="10 11" key="1">
    <citation type="submission" date="2011-03" db="EMBL/GenBank/DDBJ databases">
        <title>The complete genome of Archaeoglobus veneficus SNP6.</title>
        <authorList>
            <consortium name="US DOE Joint Genome Institute (JGI-PGF)"/>
            <person name="Lucas S."/>
            <person name="Copeland A."/>
            <person name="Lapidus A."/>
            <person name="Bruce D."/>
            <person name="Goodwin L."/>
            <person name="Pitluck S."/>
            <person name="Kyrpides N."/>
            <person name="Mavromatis K."/>
            <person name="Pagani I."/>
            <person name="Ivanova N."/>
            <person name="Mikhailova N."/>
            <person name="Lu M."/>
            <person name="Detter J.C."/>
            <person name="Tapia R."/>
            <person name="Han C."/>
            <person name="Land M."/>
            <person name="Hauser L."/>
            <person name="Markowitz V."/>
            <person name="Cheng J.-F."/>
            <person name="Hugenholtz P."/>
            <person name="Woyke T."/>
            <person name="Wu D."/>
            <person name="Spring S."/>
            <person name="Brambilla E."/>
            <person name="Klenk H.-P."/>
            <person name="Eisen J.A."/>
        </authorList>
    </citation>
    <scope>NUCLEOTIDE SEQUENCE [LARGE SCALE GENOMIC DNA]</scope>
    <source>
        <strain>SNP6</strain>
    </source>
</reference>
<dbReference type="HOGENOM" id="CLU_055846_1_3_2"/>
<dbReference type="RefSeq" id="WP_013683309.1">
    <property type="nucleotide sequence ID" value="NC_015320.1"/>
</dbReference>
<evidence type="ECO:0000313" key="11">
    <source>
        <dbReference type="Proteomes" id="UP000008136"/>
    </source>
</evidence>
<dbReference type="InterPro" id="IPR029028">
    <property type="entry name" value="Alpha/beta_knot_MTases"/>
</dbReference>
<comment type="catalytic activity">
    <reaction evidence="9">
        <text>a pseudouridine in rRNA + S-adenosyl-L-methionine = an N(1)-methylpseudouridine in rRNA + S-adenosyl-L-homocysteine + H(+)</text>
        <dbReference type="Rhea" id="RHEA:46696"/>
        <dbReference type="Rhea" id="RHEA-COMP:11634"/>
        <dbReference type="Rhea" id="RHEA-COMP:13933"/>
        <dbReference type="ChEBI" id="CHEBI:15378"/>
        <dbReference type="ChEBI" id="CHEBI:57856"/>
        <dbReference type="ChEBI" id="CHEBI:59789"/>
        <dbReference type="ChEBI" id="CHEBI:65314"/>
        <dbReference type="ChEBI" id="CHEBI:74890"/>
    </reaction>
</comment>
<dbReference type="EC" id="2.1.1.-" evidence="9"/>
<comment type="subunit">
    <text evidence="9">Homodimer.</text>
</comment>
<dbReference type="InterPro" id="IPR029026">
    <property type="entry name" value="tRNA_m1G_MTases_N"/>
</dbReference>
<dbReference type="Pfam" id="PF03587">
    <property type="entry name" value="EMG1"/>
    <property type="match status" value="1"/>
</dbReference>
<feature type="binding site" evidence="9">
    <location>
        <begin position="190"/>
        <end position="195"/>
    </location>
    <ligand>
        <name>S-adenosyl-L-methionine</name>
        <dbReference type="ChEBI" id="CHEBI:59789"/>
    </ligand>
</feature>
<sequence length="212" mass="23893">MLRLVLLEASLERVPASIARHPAVVSDARRRKKKPTEIILDDSKHHAAMKNLPNREKRGRPDIVHACLLAALDSELNQAGQLEIFIHTIGGEIIRVSGETRIPRNYNRFVGLMEDLFRKRVIEADGVRLLEILDSSLESIILQPTVLMREGGEAFRPDARTVCIGAFPHGDFDPSTLEVLERCNARQASIGNRHYTSLYVTYKVICSYEVIL</sequence>
<keyword evidence="8 9" id="KW-0694">RNA-binding</keyword>
<evidence type="ECO:0000256" key="4">
    <source>
        <dbReference type="ARBA" id="ARBA00022603"/>
    </source>
</evidence>
<dbReference type="Proteomes" id="UP000008136">
    <property type="component" value="Chromosome"/>
</dbReference>
<dbReference type="AlphaFoldDB" id="F2KQS3"/>
<comment type="similarity">
    <text evidence="1 9">Belongs to the class IV-like SAM-binding methyltransferase superfamily. RNA methyltransferase NEP1 family.</text>
</comment>
<dbReference type="GO" id="GO:0019843">
    <property type="term" value="F:rRNA binding"/>
    <property type="evidence" value="ECO:0007669"/>
    <property type="project" value="UniProtKB-UniRule"/>
</dbReference>
<proteinExistence type="inferred from homology"/>
<keyword evidence="4 9" id="KW-0489">Methyltransferase</keyword>
<dbReference type="GO" id="GO:0070037">
    <property type="term" value="F:rRNA (pseudouridine) methyltransferase activity"/>
    <property type="evidence" value="ECO:0007669"/>
    <property type="project" value="UniProtKB-UniRule"/>
</dbReference>
<dbReference type="EMBL" id="CP002588">
    <property type="protein sequence ID" value="AEA46635.1"/>
    <property type="molecule type" value="Genomic_DNA"/>
</dbReference>
<keyword evidence="2 9" id="KW-0690">Ribosome biogenesis</keyword>
<dbReference type="SUPFAM" id="SSF75217">
    <property type="entry name" value="alpha/beta knot"/>
    <property type="match status" value="1"/>
</dbReference>
<protein>
    <recommendedName>
        <fullName evidence="9">Ribosomal RNA small subunit methyltransferase Nep1</fullName>
        <ecNumber evidence="9">2.1.1.-</ecNumber>
    </recommendedName>
    <alternativeName>
        <fullName evidence="9">16S rRNA (pseudouridine-N1-)-methyltransferase Nep1</fullName>
    </alternativeName>
</protein>
<keyword evidence="6 9" id="KW-0949">S-adenosyl-L-methionine</keyword>
<keyword evidence="3 9" id="KW-0698">rRNA processing</keyword>
<evidence type="ECO:0000256" key="6">
    <source>
        <dbReference type="ARBA" id="ARBA00022691"/>
    </source>
</evidence>
<evidence type="ECO:0000256" key="7">
    <source>
        <dbReference type="ARBA" id="ARBA00022730"/>
    </source>
</evidence>
<accession>F2KQS3</accession>
<comment type="function">
    <text evidence="9">Methyltransferase involved in ribosomal biogenesis. Specifically catalyzes the N1-methylation of the pseudouridine corresponding to position 914 in M.jannaschii 16S rRNA.</text>
</comment>
<feature type="site" description="Interaction with substrate rRNA" evidence="9">
    <location>
        <position position="104"/>
    </location>
</feature>
<dbReference type="CDD" id="cd18088">
    <property type="entry name" value="Nep1-like"/>
    <property type="match status" value="1"/>
</dbReference>
<dbReference type="InterPro" id="IPR023503">
    <property type="entry name" value="Ribosome_NEP1_arc"/>
</dbReference>
<dbReference type="GeneID" id="10393711"/>
<feature type="site" description="Stabilizes Arg-xx" evidence="9">
    <location>
        <position position="62"/>
    </location>
</feature>
<keyword evidence="7 9" id="KW-0699">rRNA-binding</keyword>
<dbReference type="HAMAP" id="MF_00554">
    <property type="entry name" value="NEP1"/>
    <property type="match status" value="1"/>
</dbReference>
<dbReference type="KEGG" id="ave:Arcve_0614"/>
<evidence type="ECO:0000256" key="9">
    <source>
        <dbReference type="HAMAP-Rule" id="MF_00554"/>
    </source>
</evidence>
<name>F2KQS3_ARCVS</name>
<evidence type="ECO:0000313" key="10">
    <source>
        <dbReference type="EMBL" id="AEA46635.1"/>
    </source>
</evidence>
<dbReference type="PANTHER" id="PTHR12636">
    <property type="entry name" value="NEP1/MRA1"/>
    <property type="match status" value="1"/>
</dbReference>
<feature type="binding site" evidence="9">
    <location>
        <position position="165"/>
    </location>
    <ligand>
        <name>S-adenosyl-L-methionine</name>
        <dbReference type="ChEBI" id="CHEBI:59789"/>
    </ligand>
</feature>
<feature type="site" description="Interaction with substrate rRNA" evidence="9">
    <location>
        <position position="108"/>
    </location>
</feature>
<dbReference type="OrthoDB" id="7612at2157"/>
<organism evidence="10 11">
    <name type="scientific">Archaeoglobus veneficus (strain DSM 11195 / SNP6)</name>
    <dbReference type="NCBI Taxonomy" id="693661"/>
    <lineage>
        <taxon>Archaea</taxon>
        <taxon>Methanobacteriati</taxon>
        <taxon>Methanobacteriota</taxon>
        <taxon>Archaeoglobi</taxon>
        <taxon>Archaeoglobales</taxon>
        <taxon>Archaeoglobaceae</taxon>
        <taxon>Archaeoglobus</taxon>
    </lineage>
</organism>
<feature type="site" description="Interaction with substrate rRNA" evidence="9">
    <location>
        <position position="101"/>
    </location>
</feature>
<dbReference type="InterPro" id="IPR005304">
    <property type="entry name" value="Rbsml_bgen_MeTrfase_EMG1/NEP1"/>
</dbReference>
<evidence type="ECO:0000256" key="3">
    <source>
        <dbReference type="ARBA" id="ARBA00022552"/>
    </source>
</evidence>
<keyword evidence="11" id="KW-1185">Reference proteome</keyword>
<keyword evidence="5 9" id="KW-0808">Transferase</keyword>
<dbReference type="eggNOG" id="arCOG04122">
    <property type="taxonomic scope" value="Archaea"/>
</dbReference>
<evidence type="ECO:0000256" key="8">
    <source>
        <dbReference type="ARBA" id="ARBA00022884"/>
    </source>
</evidence>
<evidence type="ECO:0000256" key="1">
    <source>
        <dbReference type="ARBA" id="ARBA00008115"/>
    </source>
</evidence>
<dbReference type="GO" id="GO:0070475">
    <property type="term" value="P:rRNA base methylation"/>
    <property type="evidence" value="ECO:0007669"/>
    <property type="project" value="InterPro"/>
</dbReference>
<dbReference type="PANTHER" id="PTHR12636:SF5">
    <property type="entry name" value="RIBOSOMAL RNA SMALL SUBUNIT METHYLTRANSFERASE NEP1"/>
    <property type="match status" value="1"/>
</dbReference>
<feature type="site" description="Interaction with substrate rRNA" evidence="9">
    <location>
        <position position="60"/>
    </location>
</feature>
<evidence type="ECO:0000256" key="5">
    <source>
        <dbReference type="ARBA" id="ARBA00022679"/>
    </source>
</evidence>
<dbReference type="Gene3D" id="3.40.1280.10">
    <property type="match status" value="1"/>
</dbReference>
<gene>
    <name evidence="9" type="primary">nep1</name>
    <name evidence="10" type="ordered locus">Arcve_0614</name>
</gene>
<evidence type="ECO:0000256" key="2">
    <source>
        <dbReference type="ARBA" id="ARBA00022517"/>
    </source>
</evidence>
<dbReference type="STRING" id="693661.Arcve_0614"/>
<feature type="binding site" evidence="9">
    <location>
        <position position="170"/>
    </location>
    <ligand>
        <name>S-adenosyl-L-methionine</name>
        <dbReference type="ChEBI" id="CHEBI:59789"/>
    </ligand>
</feature>